<protein>
    <recommendedName>
        <fullName evidence="4">MADF domain-containing protein</fullName>
    </recommendedName>
</protein>
<evidence type="ECO:0000313" key="2">
    <source>
        <dbReference type="EMBL" id="CAH3115002.1"/>
    </source>
</evidence>
<dbReference type="EMBL" id="CALNXJ010000014">
    <property type="protein sequence ID" value="CAH3115002.1"/>
    <property type="molecule type" value="Genomic_DNA"/>
</dbReference>
<proteinExistence type="predicted"/>
<feature type="compositionally biased region" description="Basic residues" evidence="1">
    <location>
        <begin position="128"/>
        <end position="137"/>
    </location>
</feature>
<keyword evidence="3" id="KW-1185">Reference proteome</keyword>
<evidence type="ECO:0000256" key="1">
    <source>
        <dbReference type="SAM" id="MobiDB-lite"/>
    </source>
</evidence>
<feature type="region of interest" description="Disordered" evidence="1">
    <location>
        <begin position="61"/>
        <end position="172"/>
    </location>
</feature>
<feature type="compositionally biased region" description="Acidic residues" evidence="1">
    <location>
        <begin position="68"/>
        <end position="82"/>
    </location>
</feature>
<evidence type="ECO:0008006" key="4">
    <source>
        <dbReference type="Google" id="ProtNLM"/>
    </source>
</evidence>
<dbReference type="AlphaFoldDB" id="A0AAU9WI17"/>
<accession>A0AAU9WI17</accession>
<dbReference type="Proteomes" id="UP001159428">
    <property type="component" value="Unassembled WGS sequence"/>
</dbReference>
<feature type="compositionally biased region" description="Basic and acidic residues" evidence="1">
    <location>
        <begin position="138"/>
        <end position="159"/>
    </location>
</feature>
<reference evidence="2 3" key="1">
    <citation type="submission" date="2022-05" db="EMBL/GenBank/DDBJ databases">
        <authorList>
            <consortium name="Genoscope - CEA"/>
            <person name="William W."/>
        </authorList>
    </citation>
    <scope>NUCLEOTIDE SEQUENCE [LARGE SCALE GENOMIC DNA]</scope>
</reference>
<sequence>MTSVVKLRAKYKWLKEQWRKFTDRAKSGSGKSAIDEPEWFTIIDPIFSETHTELKVATKAANILNSDDSSEDDEYNEKEDTIEEIKLATSMVPRERKQPLDSSTSSLEASSGQSHLSGNESEEECNRVKNHKPKKQPQSKDCKESSCEEGEVDSKETSKKKVLKSTVSVRPR</sequence>
<organism evidence="2 3">
    <name type="scientific">Pocillopora meandrina</name>
    <dbReference type="NCBI Taxonomy" id="46732"/>
    <lineage>
        <taxon>Eukaryota</taxon>
        <taxon>Metazoa</taxon>
        <taxon>Cnidaria</taxon>
        <taxon>Anthozoa</taxon>
        <taxon>Hexacorallia</taxon>
        <taxon>Scleractinia</taxon>
        <taxon>Astrocoeniina</taxon>
        <taxon>Pocilloporidae</taxon>
        <taxon>Pocillopora</taxon>
    </lineage>
</organism>
<gene>
    <name evidence="2" type="ORF">PMEA_00005797</name>
</gene>
<evidence type="ECO:0000313" key="3">
    <source>
        <dbReference type="Proteomes" id="UP001159428"/>
    </source>
</evidence>
<name>A0AAU9WI17_9CNID</name>
<comment type="caution">
    <text evidence="2">The sequence shown here is derived from an EMBL/GenBank/DDBJ whole genome shotgun (WGS) entry which is preliminary data.</text>
</comment>
<feature type="compositionally biased region" description="Low complexity" evidence="1">
    <location>
        <begin position="102"/>
        <end position="114"/>
    </location>
</feature>